<keyword evidence="2" id="KW-1185">Reference proteome</keyword>
<evidence type="ECO:0008006" key="3">
    <source>
        <dbReference type="Google" id="ProtNLM"/>
    </source>
</evidence>
<dbReference type="EMBL" id="JARKIF010000014">
    <property type="protein sequence ID" value="KAJ7623479.1"/>
    <property type="molecule type" value="Genomic_DNA"/>
</dbReference>
<organism evidence="1 2">
    <name type="scientific">Roridomyces roridus</name>
    <dbReference type="NCBI Taxonomy" id="1738132"/>
    <lineage>
        <taxon>Eukaryota</taxon>
        <taxon>Fungi</taxon>
        <taxon>Dikarya</taxon>
        <taxon>Basidiomycota</taxon>
        <taxon>Agaricomycotina</taxon>
        <taxon>Agaricomycetes</taxon>
        <taxon>Agaricomycetidae</taxon>
        <taxon>Agaricales</taxon>
        <taxon>Marasmiineae</taxon>
        <taxon>Mycenaceae</taxon>
        <taxon>Roridomyces</taxon>
    </lineage>
</organism>
<feature type="non-terminal residue" evidence="1">
    <location>
        <position position="84"/>
    </location>
</feature>
<name>A0AAD7FJ81_9AGAR</name>
<dbReference type="AlphaFoldDB" id="A0AAD7FJ81"/>
<evidence type="ECO:0000313" key="1">
    <source>
        <dbReference type="EMBL" id="KAJ7623479.1"/>
    </source>
</evidence>
<proteinExistence type="predicted"/>
<dbReference type="Proteomes" id="UP001221142">
    <property type="component" value="Unassembled WGS sequence"/>
</dbReference>
<accession>A0AAD7FJ81</accession>
<comment type="caution">
    <text evidence="1">The sequence shown here is derived from an EMBL/GenBank/DDBJ whole genome shotgun (WGS) entry which is preliminary data.</text>
</comment>
<reference evidence="1" key="1">
    <citation type="submission" date="2023-03" db="EMBL/GenBank/DDBJ databases">
        <title>Massive genome expansion in bonnet fungi (Mycena s.s.) driven by repeated elements and novel gene families across ecological guilds.</title>
        <authorList>
            <consortium name="Lawrence Berkeley National Laboratory"/>
            <person name="Harder C.B."/>
            <person name="Miyauchi S."/>
            <person name="Viragh M."/>
            <person name="Kuo A."/>
            <person name="Thoen E."/>
            <person name="Andreopoulos B."/>
            <person name="Lu D."/>
            <person name="Skrede I."/>
            <person name="Drula E."/>
            <person name="Henrissat B."/>
            <person name="Morin E."/>
            <person name="Kohler A."/>
            <person name="Barry K."/>
            <person name="LaButti K."/>
            <person name="Morin E."/>
            <person name="Salamov A."/>
            <person name="Lipzen A."/>
            <person name="Mereny Z."/>
            <person name="Hegedus B."/>
            <person name="Baldrian P."/>
            <person name="Stursova M."/>
            <person name="Weitz H."/>
            <person name="Taylor A."/>
            <person name="Grigoriev I.V."/>
            <person name="Nagy L.G."/>
            <person name="Martin F."/>
            <person name="Kauserud H."/>
        </authorList>
    </citation>
    <scope>NUCLEOTIDE SEQUENCE</scope>
    <source>
        <strain evidence="1">9284</strain>
    </source>
</reference>
<feature type="non-terminal residue" evidence="1">
    <location>
        <position position="1"/>
    </location>
</feature>
<gene>
    <name evidence="1" type="ORF">FB45DRAFT_709528</name>
</gene>
<evidence type="ECO:0000313" key="2">
    <source>
        <dbReference type="Proteomes" id="UP001221142"/>
    </source>
</evidence>
<protein>
    <recommendedName>
        <fullName evidence="3">F-box domain-containing protein</fullName>
    </recommendedName>
</protein>
<sequence length="84" mass="9708">LPPEITALIFVHCLPEDEFIKPDLLEAPLVLLRICEQWREIAMTTPALWSSLSINLEWFRDLKKLDILCCDWISRAGSMPLSIK</sequence>